<sequence>MKQKKTLADLTLLDRFLFAEVMEDPEVLQMVLEIILGREILLKFLPQTEREIRRSPIYRQIKLDVWAQDMQDAIYDTEVQKTNTKNLPRRSRHYQSLIDSKLLQPGEVDFNTLNDIYIIIISPFDLFGLKRYRYTFRMKCDEENELRLEDGAVRIFLNTRGENYEEVNPELTELLRYMEHTTEISGRDCKSGRIKKLQERVQSIKSDEEVGVKYMQAWEEREIERREARAEGLAEGIRALIKVCREFGVSQEDTSGRLMEEFSLTEEETGNYLRKYWNKE</sequence>
<name>A0ABY5VLL7_9FIRM</name>
<evidence type="ECO:0000313" key="2">
    <source>
        <dbReference type="Proteomes" id="UP001060164"/>
    </source>
</evidence>
<dbReference type="InterPro" id="IPR010106">
    <property type="entry name" value="RpnA"/>
</dbReference>
<dbReference type="Proteomes" id="UP001060164">
    <property type="component" value="Chromosome"/>
</dbReference>
<reference evidence="1" key="1">
    <citation type="journal article" date="2022" name="Cell">
        <title>Design, construction, and in vivo augmentation of a complex gut microbiome.</title>
        <authorList>
            <person name="Cheng A.G."/>
            <person name="Ho P.Y."/>
            <person name="Aranda-Diaz A."/>
            <person name="Jain S."/>
            <person name="Yu F.B."/>
            <person name="Meng X."/>
            <person name="Wang M."/>
            <person name="Iakiviak M."/>
            <person name="Nagashima K."/>
            <person name="Zhao A."/>
            <person name="Murugkar P."/>
            <person name="Patil A."/>
            <person name="Atabakhsh K."/>
            <person name="Weakley A."/>
            <person name="Yan J."/>
            <person name="Brumbaugh A.R."/>
            <person name="Higginbottom S."/>
            <person name="Dimas A."/>
            <person name="Shiver A.L."/>
            <person name="Deutschbauer A."/>
            <person name="Neff N."/>
            <person name="Sonnenburg J.L."/>
            <person name="Huang K.C."/>
            <person name="Fischbach M.A."/>
        </authorList>
    </citation>
    <scope>NUCLEOTIDE SEQUENCE</scope>
    <source>
        <strain evidence="1">DSM 19829</strain>
    </source>
</reference>
<gene>
    <name evidence="1" type="ORF">NQ502_09350</name>
</gene>
<dbReference type="Pfam" id="PF12784">
    <property type="entry name" value="PDDEXK_2"/>
    <property type="match status" value="1"/>
</dbReference>
<proteinExistence type="predicted"/>
<dbReference type="NCBIfam" id="TIGR01784">
    <property type="entry name" value="T_den_put_tspse"/>
    <property type="match status" value="1"/>
</dbReference>
<protein>
    <submittedName>
        <fullName evidence="1">Rpn family recombination-promoting nuclease/putative transposase</fullName>
    </submittedName>
</protein>
<dbReference type="RefSeq" id="WP_028527690.1">
    <property type="nucleotide sequence ID" value="NZ_CABLBR010000004.1"/>
</dbReference>
<evidence type="ECO:0000313" key="1">
    <source>
        <dbReference type="EMBL" id="UWP61207.1"/>
    </source>
</evidence>
<keyword evidence="2" id="KW-1185">Reference proteome</keyword>
<accession>A0ABY5VLL7</accession>
<dbReference type="EMBL" id="CP102290">
    <property type="protein sequence ID" value="UWP61207.1"/>
    <property type="molecule type" value="Genomic_DNA"/>
</dbReference>
<organism evidence="1 2">
    <name type="scientific">Ruminococcus gauvreauii</name>
    <dbReference type="NCBI Taxonomy" id="438033"/>
    <lineage>
        <taxon>Bacteria</taxon>
        <taxon>Bacillati</taxon>
        <taxon>Bacillota</taxon>
        <taxon>Clostridia</taxon>
        <taxon>Eubacteriales</taxon>
        <taxon>Oscillospiraceae</taxon>
        <taxon>Ruminococcus</taxon>
    </lineage>
</organism>